<dbReference type="GO" id="GO:0016787">
    <property type="term" value="F:hydrolase activity"/>
    <property type="evidence" value="ECO:0007669"/>
    <property type="project" value="UniProtKB-KW"/>
</dbReference>
<dbReference type="PANTHER" id="PTHR43546">
    <property type="entry name" value="UPF0173 METAL-DEPENDENT HYDROLASE MJ1163-RELATED"/>
    <property type="match status" value="1"/>
</dbReference>
<evidence type="ECO:0000259" key="2">
    <source>
        <dbReference type="Pfam" id="PF12706"/>
    </source>
</evidence>
<dbReference type="PANTHER" id="PTHR43546:SF9">
    <property type="entry name" value="L-ASCORBATE-6-PHOSPHATE LACTONASE ULAG-RELATED"/>
    <property type="match status" value="1"/>
</dbReference>
<dbReference type="Proteomes" id="UP000239181">
    <property type="component" value="Unassembled WGS sequence"/>
</dbReference>
<dbReference type="InterPro" id="IPR050114">
    <property type="entry name" value="UPF0173_UPF0282_UlaG_hydrolase"/>
</dbReference>
<organism evidence="3 4">
    <name type="scientific">Pantoea coffeiphila</name>
    <dbReference type="NCBI Taxonomy" id="1465635"/>
    <lineage>
        <taxon>Bacteria</taxon>
        <taxon>Pseudomonadati</taxon>
        <taxon>Pseudomonadota</taxon>
        <taxon>Gammaproteobacteria</taxon>
        <taxon>Enterobacterales</taxon>
        <taxon>Erwiniaceae</taxon>
        <taxon>Pantoea</taxon>
    </lineage>
</organism>
<name>A0A2S9I441_9GAMM</name>
<dbReference type="SUPFAM" id="SSF56281">
    <property type="entry name" value="Metallo-hydrolase/oxidoreductase"/>
    <property type="match status" value="1"/>
</dbReference>
<keyword evidence="4" id="KW-1185">Reference proteome</keyword>
<dbReference type="Pfam" id="PF12706">
    <property type="entry name" value="Lactamase_B_2"/>
    <property type="match status" value="1"/>
</dbReference>
<evidence type="ECO:0000256" key="1">
    <source>
        <dbReference type="ARBA" id="ARBA00022801"/>
    </source>
</evidence>
<sequence>MKLTQIRNATLKLDYAGKTFLIDPMLADKGALPGFPGTARSHLRNPLVELPLPVADIINADAVIVTHTHEDHWDEAARRLIASTIPLFSQNHQDAEQIRAQGFSAVTVLDDRTGIGDITVWKTDGQHGSNAAYALPPLAKRLGKACGMVFQHPEEPTLYIAGDTVWVPAVEQALAAFKPDVVVLNAGSAQIDCFGAIIMGEEDTLRVHRLLPESHIVASHMEAINHCLLGRQQLRDYAQRNGFAHRLWVAEDGESRAF</sequence>
<keyword evidence="1" id="KW-0378">Hydrolase</keyword>
<evidence type="ECO:0000313" key="4">
    <source>
        <dbReference type="Proteomes" id="UP000239181"/>
    </source>
</evidence>
<proteinExistence type="predicted"/>
<feature type="domain" description="Metallo-beta-lactamase" evidence="2">
    <location>
        <begin position="20"/>
        <end position="221"/>
    </location>
</feature>
<dbReference type="RefSeq" id="WP_105595645.1">
    <property type="nucleotide sequence ID" value="NZ_PDET01000030.1"/>
</dbReference>
<gene>
    <name evidence="3" type="ORF">CQW29_25960</name>
</gene>
<dbReference type="Gene3D" id="3.60.15.10">
    <property type="entry name" value="Ribonuclease Z/Hydroxyacylglutathione hydrolase-like"/>
    <property type="match status" value="1"/>
</dbReference>
<dbReference type="EMBL" id="PDET01000030">
    <property type="protein sequence ID" value="PRD12545.1"/>
    <property type="molecule type" value="Genomic_DNA"/>
</dbReference>
<protein>
    <recommendedName>
        <fullName evidence="2">Metallo-beta-lactamase domain-containing protein</fullName>
    </recommendedName>
</protein>
<accession>A0A2S9I441</accession>
<evidence type="ECO:0000313" key="3">
    <source>
        <dbReference type="EMBL" id="PRD12545.1"/>
    </source>
</evidence>
<reference evidence="3 4" key="1">
    <citation type="submission" date="2017-10" db="EMBL/GenBank/DDBJ databases">
        <title>Draft genome of two endophytic bacteria isolated from 'guarana' Paullinia cupana (Mart.) Ducke.</title>
        <authorList>
            <person name="Siqueira K.A."/>
            <person name="Liotti R.G."/>
            <person name="Mendes T.A."/>
            <person name="Soares M.A."/>
        </authorList>
    </citation>
    <scope>NUCLEOTIDE SEQUENCE [LARGE SCALE GENOMIC DNA]</scope>
    <source>
        <strain evidence="3 4">342</strain>
    </source>
</reference>
<comment type="caution">
    <text evidence="3">The sequence shown here is derived from an EMBL/GenBank/DDBJ whole genome shotgun (WGS) entry which is preliminary data.</text>
</comment>
<dbReference type="InterPro" id="IPR036866">
    <property type="entry name" value="RibonucZ/Hydroxyglut_hydro"/>
</dbReference>
<dbReference type="AlphaFoldDB" id="A0A2S9I441"/>
<dbReference type="OrthoDB" id="9805728at2"/>
<dbReference type="InterPro" id="IPR001279">
    <property type="entry name" value="Metallo-B-lactamas"/>
</dbReference>